<dbReference type="EMBL" id="ML120397">
    <property type="protein sequence ID" value="RPA98324.1"/>
    <property type="molecule type" value="Genomic_DNA"/>
</dbReference>
<reference evidence="1 2" key="1">
    <citation type="journal article" date="2018" name="Nat. Ecol. Evol.">
        <title>Pezizomycetes genomes reveal the molecular basis of ectomycorrhizal truffle lifestyle.</title>
        <authorList>
            <person name="Murat C."/>
            <person name="Payen T."/>
            <person name="Noel B."/>
            <person name="Kuo A."/>
            <person name="Morin E."/>
            <person name="Chen J."/>
            <person name="Kohler A."/>
            <person name="Krizsan K."/>
            <person name="Balestrini R."/>
            <person name="Da Silva C."/>
            <person name="Montanini B."/>
            <person name="Hainaut M."/>
            <person name="Levati E."/>
            <person name="Barry K.W."/>
            <person name="Belfiori B."/>
            <person name="Cichocki N."/>
            <person name="Clum A."/>
            <person name="Dockter R.B."/>
            <person name="Fauchery L."/>
            <person name="Guy J."/>
            <person name="Iotti M."/>
            <person name="Le Tacon F."/>
            <person name="Lindquist E.A."/>
            <person name="Lipzen A."/>
            <person name="Malagnac F."/>
            <person name="Mello A."/>
            <person name="Molinier V."/>
            <person name="Miyauchi S."/>
            <person name="Poulain J."/>
            <person name="Riccioni C."/>
            <person name="Rubini A."/>
            <person name="Sitrit Y."/>
            <person name="Splivallo R."/>
            <person name="Traeger S."/>
            <person name="Wang M."/>
            <person name="Zifcakova L."/>
            <person name="Wipf D."/>
            <person name="Zambonelli A."/>
            <person name="Paolocci F."/>
            <person name="Nowrousian M."/>
            <person name="Ottonello S."/>
            <person name="Baldrian P."/>
            <person name="Spatafora J.W."/>
            <person name="Henrissat B."/>
            <person name="Nagy L.G."/>
            <person name="Aury J.M."/>
            <person name="Wincker P."/>
            <person name="Grigoriev I.V."/>
            <person name="Bonfante P."/>
            <person name="Martin F.M."/>
        </authorList>
    </citation>
    <scope>NUCLEOTIDE SEQUENCE [LARGE SCALE GENOMIC DNA]</scope>
    <source>
        <strain evidence="1 2">120613-1</strain>
    </source>
</reference>
<dbReference type="AlphaFoldDB" id="A0A3N4JX87"/>
<sequence>MNLTPGGKNIVPMRDGYYTHPDTPNTISQPLMMLPDGHLEGLRIVLQECQRFLNECSIPGNKPRERKLNPACNHATNAQSCVRTLLSSQPDFQA</sequence>
<evidence type="ECO:0000313" key="2">
    <source>
        <dbReference type="Proteomes" id="UP000276215"/>
    </source>
</evidence>
<protein>
    <submittedName>
        <fullName evidence="1">Uncharacterized protein</fullName>
    </submittedName>
</protein>
<dbReference type="Proteomes" id="UP000276215">
    <property type="component" value="Unassembled WGS sequence"/>
</dbReference>
<gene>
    <name evidence="1" type="ORF">L873DRAFT_1914749</name>
</gene>
<dbReference type="OrthoDB" id="10044727at2759"/>
<name>A0A3N4JX87_9PEZI</name>
<keyword evidence="2" id="KW-1185">Reference proteome</keyword>
<organism evidence="1 2">
    <name type="scientific">Choiromyces venosus 120613-1</name>
    <dbReference type="NCBI Taxonomy" id="1336337"/>
    <lineage>
        <taxon>Eukaryota</taxon>
        <taxon>Fungi</taxon>
        <taxon>Dikarya</taxon>
        <taxon>Ascomycota</taxon>
        <taxon>Pezizomycotina</taxon>
        <taxon>Pezizomycetes</taxon>
        <taxon>Pezizales</taxon>
        <taxon>Tuberaceae</taxon>
        <taxon>Choiromyces</taxon>
    </lineage>
</organism>
<accession>A0A3N4JX87</accession>
<evidence type="ECO:0000313" key="1">
    <source>
        <dbReference type="EMBL" id="RPA98324.1"/>
    </source>
</evidence>
<proteinExistence type="predicted"/>